<comment type="subunit">
    <text evidence="9 10">Homodimer. Probably interacts with PlsY.</text>
</comment>
<reference evidence="11 12" key="1">
    <citation type="submission" date="2017-09" db="EMBL/GenBank/DDBJ databases">
        <authorList>
            <person name="Ehlers B."/>
            <person name="Leendertz F.H."/>
        </authorList>
    </citation>
    <scope>NUCLEOTIDE SEQUENCE [LARGE SCALE GENOMIC DNA]</scope>
    <source>
        <strain evidence="11 12">USBA 140</strain>
    </source>
</reference>
<keyword evidence="6 10" id="KW-0594">Phospholipid biosynthesis</keyword>
<dbReference type="RefSeq" id="WP_097278907.1">
    <property type="nucleotide sequence ID" value="NZ_OCNJ01000003.1"/>
</dbReference>
<sequence length="353" mass="37466">MSERLTLSLDAMGGDHAPHMVIEGIQLARKRYPDVHYLLFGDERLITPLVPQELKDFVSVRHTDQVISGDDKPSQAVRTGRNSSMALAIKAVKEGEAAGVVSAGNTGALMAMAKLSLRTLPGIDRPAIATMIPTVRGESIMLDLGANTEVKANNLVEFAIMGEVFSRCLLGHVQPTIGLLNIGSEDLKGTDALREAHSILREHPLNMKFHGFVEGDDIGAGTVDVIVTDGFTGNVALKTAEGTAKLYTKFLKDAFGSSLLAKIGYLLAKGALAKVRQRTDPRRYNGAMLIGLNGICVKSHGGTDAVGFANAIGVAIDLIHNRLNDRIREECAHLAGELETPPPVASSSSAASG</sequence>
<keyword evidence="12" id="KW-1185">Reference proteome</keyword>
<dbReference type="InterPro" id="IPR003664">
    <property type="entry name" value="FA_synthesis"/>
</dbReference>
<dbReference type="OrthoDB" id="9806408at2"/>
<dbReference type="EMBL" id="OCNJ01000003">
    <property type="protein sequence ID" value="SOD94270.1"/>
    <property type="molecule type" value="Genomic_DNA"/>
</dbReference>
<evidence type="ECO:0000256" key="1">
    <source>
        <dbReference type="ARBA" id="ARBA00001232"/>
    </source>
</evidence>
<dbReference type="GO" id="GO:0008654">
    <property type="term" value="P:phospholipid biosynthetic process"/>
    <property type="evidence" value="ECO:0007669"/>
    <property type="project" value="UniProtKB-KW"/>
</dbReference>
<dbReference type="HAMAP" id="MF_00019">
    <property type="entry name" value="PlsX"/>
    <property type="match status" value="1"/>
</dbReference>
<protein>
    <recommendedName>
        <fullName evidence="8 10">Phosphate acyltransferase</fullName>
        <ecNumber evidence="8 10">2.3.1.274</ecNumber>
    </recommendedName>
    <alternativeName>
        <fullName evidence="10">Acyl-ACP phosphotransacylase</fullName>
    </alternativeName>
    <alternativeName>
        <fullName evidence="10">Acyl-[acyl-carrier-protein]--phosphate acyltransferase</fullName>
    </alternativeName>
    <alternativeName>
        <fullName evidence="10">Phosphate-acyl-ACP acyltransferase</fullName>
    </alternativeName>
</protein>
<dbReference type="UniPathway" id="UPA00085"/>
<evidence type="ECO:0000256" key="2">
    <source>
        <dbReference type="ARBA" id="ARBA00022490"/>
    </source>
</evidence>
<evidence type="ECO:0000256" key="4">
    <source>
        <dbReference type="ARBA" id="ARBA00022679"/>
    </source>
</evidence>
<comment type="function">
    <text evidence="10">Catalyzes the reversible formation of acyl-phosphate (acyl-PO(4)) from acyl-[acyl-carrier-protein] (acyl-ACP). This enzyme utilizes acyl-ACP as fatty acyl donor, but not acyl-CoA.</text>
</comment>
<name>A0A286GFK2_9PROT</name>
<comment type="pathway">
    <text evidence="10">Lipid metabolism; phospholipid metabolism.</text>
</comment>
<proteinExistence type="inferred from homology"/>
<dbReference type="NCBIfam" id="TIGR00182">
    <property type="entry name" value="plsX"/>
    <property type="match status" value="1"/>
</dbReference>
<dbReference type="PANTHER" id="PTHR30100">
    <property type="entry name" value="FATTY ACID/PHOSPHOLIPID SYNTHESIS PROTEIN PLSX"/>
    <property type="match status" value="1"/>
</dbReference>
<gene>
    <name evidence="10" type="primary">plsX</name>
    <name evidence="11" type="ORF">SAMN05421508_103439</name>
</gene>
<dbReference type="PANTHER" id="PTHR30100:SF1">
    <property type="entry name" value="PHOSPHATE ACYLTRANSFERASE"/>
    <property type="match status" value="1"/>
</dbReference>
<dbReference type="GO" id="GO:0005737">
    <property type="term" value="C:cytoplasm"/>
    <property type="evidence" value="ECO:0007669"/>
    <property type="project" value="UniProtKB-SubCell"/>
</dbReference>
<evidence type="ECO:0000256" key="9">
    <source>
        <dbReference type="ARBA" id="ARBA00046608"/>
    </source>
</evidence>
<evidence type="ECO:0000256" key="6">
    <source>
        <dbReference type="ARBA" id="ARBA00023209"/>
    </source>
</evidence>
<dbReference type="GO" id="GO:0006633">
    <property type="term" value="P:fatty acid biosynthetic process"/>
    <property type="evidence" value="ECO:0007669"/>
    <property type="project" value="UniProtKB-UniRule"/>
</dbReference>
<dbReference type="Gene3D" id="3.40.718.10">
    <property type="entry name" value="Isopropylmalate Dehydrogenase"/>
    <property type="match status" value="1"/>
</dbReference>
<evidence type="ECO:0000256" key="7">
    <source>
        <dbReference type="ARBA" id="ARBA00023264"/>
    </source>
</evidence>
<keyword evidence="5 10" id="KW-0443">Lipid metabolism</keyword>
<evidence type="ECO:0000256" key="8">
    <source>
        <dbReference type="ARBA" id="ARBA00024069"/>
    </source>
</evidence>
<comment type="subcellular location">
    <subcellularLocation>
        <location evidence="10">Cytoplasm</location>
    </subcellularLocation>
    <text evidence="10">Associated with the membrane possibly through PlsY.</text>
</comment>
<dbReference type="PIRSF" id="PIRSF002465">
    <property type="entry name" value="Phsphlp_syn_PlsX"/>
    <property type="match status" value="1"/>
</dbReference>
<evidence type="ECO:0000256" key="10">
    <source>
        <dbReference type="HAMAP-Rule" id="MF_00019"/>
    </source>
</evidence>
<dbReference type="Proteomes" id="UP000219621">
    <property type="component" value="Unassembled WGS sequence"/>
</dbReference>
<dbReference type="Pfam" id="PF02504">
    <property type="entry name" value="FA_synthesis"/>
    <property type="match status" value="1"/>
</dbReference>
<keyword evidence="11" id="KW-0012">Acyltransferase</keyword>
<keyword evidence="3 10" id="KW-0444">Lipid biosynthesis</keyword>
<dbReference type="AlphaFoldDB" id="A0A286GFK2"/>
<dbReference type="InterPro" id="IPR012281">
    <property type="entry name" value="Phospholipid_synth_PlsX-like"/>
</dbReference>
<organism evidence="11 12">
    <name type="scientific">Caenispirillum bisanense</name>
    <dbReference type="NCBI Taxonomy" id="414052"/>
    <lineage>
        <taxon>Bacteria</taxon>
        <taxon>Pseudomonadati</taxon>
        <taxon>Pseudomonadota</taxon>
        <taxon>Alphaproteobacteria</taxon>
        <taxon>Rhodospirillales</taxon>
        <taxon>Novispirillaceae</taxon>
        <taxon>Caenispirillum</taxon>
    </lineage>
</organism>
<dbReference type="EC" id="2.3.1.274" evidence="8 10"/>
<comment type="similarity">
    <text evidence="10">Belongs to the PlsX family.</text>
</comment>
<comment type="catalytic activity">
    <reaction evidence="1 10">
        <text>a fatty acyl-[ACP] + phosphate = an acyl phosphate + holo-[ACP]</text>
        <dbReference type="Rhea" id="RHEA:42292"/>
        <dbReference type="Rhea" id="RHEA-COMP:9685"/>
        <dbReference type="Rhea" id="RHEA-COMP:14125"/>
        <dbReference type="ChEBI" id="CHEBI:43474"/>
        <dbReference type="ChEBI" id="CHEBI:59918"/>
        <dbReference type="ChEBI" id="CHEBI:64479"/>
        <dbReference type="ChEBI" id="CHEBI:138651"/>
        <dbReference type="EC" id="2.3.1.274"/>
    </reaction>
</comment>
<evidence type="ECO:0000313" key="12">
    <source>
        <dbReference type="Proteomes" id="UP000219621"/>
    </source>
</evidence>
<keyword evidence="7 10" id="KW-1208">Phospholipid metabolism</keyword>
<accession>A0A286GFK2</accession>
<evidence type="ECO:0000256" key="3">
    <source>
        <dbReference type="ARBA" id="ARBA00022516"/>
    </source>
</evidence>
<keyword evidence="2 10" id="KW-0963">Cytoplasm</keyword>
<evidence type="ECO:0000313" key="11">
    <source>
        <dbReference type="EMBL" id="SOD94270.1"/>
    </source>
</evidence>
<keyword evidence="4 10" id="KW-0808">Transferase</keyword>
<evidence type="ECO:0000256" key="5">
    <source>
        <dbReference type="ARBA" id="ARBA00023098"/>
    </source>
</evidence>
<dbReference type="GO" id="GO:0043811">
    <property type="term" value="F:phosphate:acyl-[acyl carrier protein] acyltransferase activity"/>
    <property type="evidence" value="ECO:0007669"/>
    <property type="project" value="UniProtKB-UniRule"/>
</dbReference>
<dbReference type="SUPFAM" id="SSF53659">
    <property type="entry name" value="Isocitrate/Isopropylmalate dehydrogenase-like"/>
    <property type="match status" value="1"/>
</dbReference>